<dbReference type="AlphaFoldDB" id="A0AAP0E5S5"/>
<protein>
    <submittedName>
        <fullName evidence="2">Uncharacterized protein</fullName>
    </submittedName>
</protein>
<evidence type="ECO:0000256" key="1">
    <source>
        <dbReference type="SAM" id="MobiDB-lite"/>
    </source>
</evidence>
<dbReference type="EMBL" id="JBBNAF010000013">
    <property type="protein sequence ID" value="KAK9087131.1"/>
    <property type="molecule type" value="Genomic_DNA"/>
</dbReference>
<name>A0AAP0E5S5_9MAGN</name>
<reference evidence="2 3" key="1">
    <citation type="submission" date="2024-01" db="EMBL/GenBank/DDBJ databases">
        <title>Genome assemblies of Stephania.</title>
        <authorList>
            <person name="Yang L."/>
        </authorList>
    </citation>
    <scope>NUCLEOTIDE SEQUENCE [LARGE SCALE GENOMIC DNA]</scope>
    <source>
        <strain evidence="2">YNDBR</strain>
        <tissue evidence="2">Leaf</tissue>
    </source>
</reference>
<organism evidence="2 3">
    <name type="scientific">Stephania yunnanensis</name>
    <dbReference type="NCBI Taxonomy" id="152371"/>
    <lineage>
        <taxon>Eukaryota</taxon>
        <taxon>Viridiplantae</taxon>
        <taxon>Streptophyta</taxon>
        <taxon>Embryophyta</taxon>
        <taxon>Tracheophyta</taxon>
        <taxon>Spermatophyta</taxon>
        <taxon>Magnoliopsida</taxon>
        <taxon>Ranunculales</taxon>
        <taxon>Menispermaceae</taxon>
        <taxon>Menispermoideae</taxon>
        <taxon>Cissampelideae</taxon>
        <taxon>Stephania</taxon>
    </lineage>
</organism>
<sequence length="78" mass="8514">MRDGGHGRGARGRQAATAARRLELRCGRLDINAAPATAGQWAVLVTSADDDQHAQMVNGSRGWPARRRRLDAGEEQRH</sequence>
<feature type="region of interest" description="Disordered" evidence="1">
    <location>
        <begin position="48"/>
        <end position="78"/>
    </location>
</feature>
<comment type="caution">
    <text evidence="2">The sequence shown here is derived from an EMBL/GenBank/DDBJ whole genome shotgun (WGS) entry which is preliminary data.</text>
</comment>
<evidence type="ECO:0000313" key="3">
    <source>
        <dbReference type="Proteomes" id="UP001420932"/>
    </source>
</evidence>
<gene>
    <name evidence="2" type="ORF">Syun_029525</name>
</gene>
<dbReference type="Proteomes" id="UP001420932">
    <property type="component" value="Unassembled WGS sequence"/>
</dbReference>
<proteinExistence type="predicted"/>
<keyword evidence="3" id="KW-1185">Reference proteome</keyword>
<evidence type="ECO:0000313" key="2">
    <source>
        <dbReference type="EMBL" id="KAK9087131.1"/>
    </source>
</evidence>
<accession>A0AAP0E5S5</accession>